<feature type="transmembrane region" description="Helical" evidence="9">
    <location>
        <begin position="168"/>
        <end position="186"/>
    </location>
</feature>
<evidence type="ECO:0000256" key="9">
    <source>
        <dbReference type="SAM" id="Phobius"/>
    </source>
</evidence>
<feature type="transmembrane region" description="Helical" evidence="9">
    <location>
        <begin position="92"/>
        <end position="116"/>
    </location>
</feature>
<feature type="transmembrane region" description="Helical" evidence="9">
    <location>
        <begin position="122"/>
        <end position="147"/>
    </location>
</feature>
<feature type="transmembrane region" description="Helical" evidence="9">
    <location>
        <begin position="192"/>
        <end position="211"/>
    </location>
</feature>
<feature type="transmembrane region" description="Helical" evidence="9">
    <location>
        <begin position="50"/>
        <end position="72"/>
    </location>
</feature>
<evidence type="ECO:0000256" key="3">
    <source>
        <dbReference type="ARBA" id="ARBA00022448"/>
    </source>
</evidence>
<evidence type="ECO:0000256" key="1">
    <source>
        <dbReference type="ARBA" id="ARBA00004651"/>
    </source>
</evidence>
<dbReference type="Gene3D" id="1.20.1250.20">
    <property type="entry name" value="MFS general substrate transporter like domains"/>
    <property type="match status" value="2"/>
</dbReference>
<evidence type="ECO:0000313" key="11">
    <source>
        <dbReference type="EMBL" id="RHW42995.1"/>
    </source>
</evidence>
<feature type="transmembrane region" description="Helical" evidence="9">
    <location>
        <begin position="373"/>
        <end position="392"/>
    </location>
</feature>
<keyword evidence="6" id="KW-0769">Symport</keyword>
<dbReference type="Proteomes" id="UP000285376">
    <property type="component" value="Unassembled WGS sequence"/>
</dbReference>
<dbReference type="GO" id="GO:0005886">
    <property type="term" value="C:plasma membrane"/>
    <property type="evidence" value="ECO:0007669"/>
    <property type="project" value="UniProtKB-SubCell"/>
</dbReference>
<feature type="transmembrane region" description="Helical" evidence="9">
    <location>
        <begin position="311"/>
        <end position="331"/>
    </location>
</feature>
<feature type="transmembrane region" description="Helical" evidence="9">
    <location>
        <begin position="337"/>
        <end position="361"/>
    </location>
</feature>
<evidence type="ECO:0000313" key="12">
    <source>
        <dbReference type="Proteomes" id="UP000285376"/>
    </source>
</evidence>
<dbReference type="PANTHER" id="PTHR43528">
    <property type="entry name" value="ALPHA-KETOGLUTARATE PERMEASE"/>
    <property type="match status" value="1"/>
</dbReference>
<gene>
    <name evidence="11" type="ORF">D1832_14660</name>
</gene>
<keyword evidence="8 9" id="KW-0472">Membrane</keyword>
<dbReference type="InterPro" id="IPR005828">
    <property type="entry name" value="MFS_sugar_transport-like"/>
</dbReference>
<protein>
    <submittedName>
        <fullName evidence="11">MFS transporter</fullName>
    </submittedName>
</protein>
<evidence type="ECO:0000256" key="2">
    <source>
        <dbReference type="ARBA" id="ARBA00008240"/>
    </source>
</evidence>
<reference evidence="11 12" key="1">
    <citation type="submission" date="2018-08" db="EMBL/GenBank/DDBJ databases">
        <title>Whole genome sequence analysis of Dermacoccus abyssi bacteria isolated from Deep Mariana trench Micromonospora spp reveals genes involved in the environmental adaptation and production of secondary metabolites.</title>
        <authorList>
            <person name="Abdel-Mageed W.M."/>
            <person name="Lehri B."/>
            <person name="Nouioui I."/>
            <person name="Goodfellow I."/>
            <person name="Jaspars M."/>
            <person name="Karlyshev A."/>
        </authorList>
    </citation>
    <scope>NUCLEOTIDE SEQUENCE [LARGE SCALE GENOMIC DNA]</scope>
    <source>
        <strain evidence="11 12">MT1.1</strain>
    </source>
</reference>
<keyword evidence="5 9" id="KW-0812">Transmembrane</keyword>
<organism evidence="11 12">
    <name type="scientific">Dermacoccus abyssi</name>
    <dbReference type="NCBI Taxonomy" id="322596"/>
    <lineage>
        <taxon>Bacteria</taxon>
        <taxon>Bacillati</taxon>
        <taxon>Actinomycetota</taxon>
        <taxon>Actinomycetes</taxon>
        <taxon>Micrococcales</taxon>
        <taxon>Dermacoccaceae</taxon>
        <taxon>Dermacoccus</taxon>
    </lineage>
</organism>
<keyword evidence="3" id="KW-0813">Transport</keyword>
<evidence type="ECO:0000256" key="4">
    <source>
        <dbReference type="ARBA" id="ARBA00022475"/>
    </source>
</evidence>
<proteinExistence type="inferred from homology"/>
<evidence type="ECO:0000256" key="5">
    <source>
        <dbReference type="ARBA" id="ARBA00022692"/>
    </source>
</evidence>
<comment type="similarity">
    <text evidence="2">Belongs to the major facilitator superfamily. Metabolite:H+ Symporter (MHS) family (TC 2.A.1.6) family.</text>
</comment>
<accession>A0A417YYW0</accession>
<dbReference type="RefSeq" id="WP_118915125.1">
    <property type="nucleotide sequence ID" value="NZ_QWLM01000028.1"/>
</dbReference>
<dbReference type="PROSITE" id="PS50850">
    <property type="entry name" value="MFS"/>
    <property type="match status" value="1"/>
</dbReference>
<comment type="subcellular location">
    <subcellularLocation>
        <location evidence="1">Cell membrane</location>
        <topology evidence="1">Multi-pass membrane protein</topology>
    </subcellularLocation>
</comment>
<feature type="transmembrane region" description="Helical" evidence="9">
    <location>
        <begin position="404"/>
        <end position="422"/>
    </location>
</feature>
<feature type="transmembrane region" description="Helical" evidence="9">
    <location>
        <begin position="281"/>
        <end position="299"/>
    </location>
</feature>
<dbReference type="InterPro" id="IPR020846">
    <property type="entry name" value="MFS_dom"/>
</dbReference>
<feature type="transmembrane region" description="Helical" evidence="9">
    <location>
        <begin position="244"/>
        <end position="261"/>
    </location>
</feature>
<dbReference type="Pfam" id="PF00083">
    <property type="entry name" value="Sugar_tr"/>
    <property type="match status" value="1"/>
</dbReference>
<dbReference type="PANTHER" id="PTHR43528:SF1">
    <property type="entry name" value="ALPHA-KETOGLUTARATE PERMEASE"/>
    <property type="match status" value="1"/>
</dbReference>
<dbReference type="GO" id="GO:0015293">
    <property type="term" value="F:symporter activity"/>
    <property type="evidence" value="ECO:0007669"/>
    <property type="project" value="UniProtKB-KW"/>
</dbReference>
<dbReference type="PROSITE" id="PS00216">
    <property type="entry name" value="SUGAR_TRANSPORT_1"/>
    <property type="match status" value="1"/>
</dbReference>
<dbReference type="SUPFAM" id="SSF103473">
    <property type="entry name" value="MFS general substrate transporter"/>
    <property type="match status" value="1"/>
</dbReference>
<sequence length="436" mass="45932">MAAIAHTPARRLDDHPPISRGSLTVAGMSTIIEWYDFTLYLYMTTVISRVFFGGGTGGTAATLLVFAFTYLLRPVGAAVFGHIGDRIGRKPVLLISMALMTVAMLVTALLPTYASIGATAGWLMMAMRCLMSFSVGGEYSGVITYLVEGAEPKRRGFITSLASAASEVGGLMAVGLAALTTSFFTGPDLDSWGWRIPFFIGAIMAGATLLMRSRMDESPVFEEEDEDDKAKNPLVEVLRVEPGAVARGFAISALGSITYYVGIGYAPTFLQNAGKFSESDALWLGTAAAVAVILVTPFAGMAADRFGRRPLLLIFGVLAAVTSLTMFQLMASGSRGAALTGALVLAAVAGGWSAVAASTIAEQFKSKARMSGMALGFTTATAIFGGFAPLVGERLIEMTDWKPAPGAMIAVVALCVLPVVWYQKETAPNVVEPDKH</sequence>
<evidence type="ECO:0000256" key="8">
    <source>
        <dbReference type="ARBA" id="ARBA00023136"/>
    </source>
</evidence>
<keyword evidence="4" id="KW-1003">Cell membrane</keyword>
<dbReference type="Pfam" id="PF07690">
    <property type="entry name" value="MFS_1"/>
    <property type="match status" value="1"/>
</dbReference>
<dbReference type="InterPro" id="IPR036259">
    <property type="entry name" value="MFS_trans_sf"/>
</dbReference>
<keyword evidence="7 9" id="KW-1133">Transmembrane helix</keyword>
<dbReference type="AlphaFoldDB" id="A0A417YYW0"/>
<evidence type="ECO:0000256" key="6">
    <source>
        <dbReference type="ARBA" id="ARBA00022847"/>
    </source>
</evidence>
<dbReference type="InterPro" id="IPR005829">
    <property type="entry name" value="Sugar_transporter_CS"/>
</dbReference>
<dbReference type="InterPro" id="IPR011701">
    <property type="entry name" value="MFS"/>
</dbReference>
<feature type="domain" description="Major facilitator superfamily (MFS) profile" evidence="10">
    <location>
        <begin position="22"/>
        <end position="427"/>
    </location>
</feature>
<evidence type="ECO:0000259" key="10">
    <source>
        <dbReference type="PROSITE" id="PS50850"/>
    </source>
</evidence>
<dbReference type="InterPro" id="IPR051084">
    <property type="entry name" value="H+-coupled_symporters"/>
</dbReference>
<dbReference type="EMBL" id="QWLM01000028">
    <property type="protein sequence ID" value="RHW42995.1"/>
    <property type="molecule type" value="Genomic_DNA"/>
</dbReference>
<evidence type="ECO:0000256" key="7">
    <source>
        <dbReference type="ARBA" id="ARBA00022989"/>
    </source>
</evidence>
<name>A0A417YYW0_9MICO</name>
<comment type="caution">
    <text evidence="11">The sequence shown here is derived from an EMBL/GenBank/DDBJ whole genome shotgun (WGS) entry which is preliminary data.</text>
</comment>